<dbReference type="AlphaFoldDB" id="A0A069CSN8"/>
<dbReference type="PIRSF" id="PIRSF000194">
    <property type="entry name" value="DHFR"/>
    <property type="match status" value="1"/>
</dbReference>
<dbReference type="GO" id="GO:0050661">
    <property type="term" value="F:NADP binding"/>
    <property type="evidence" value="ECO:0007669"/>
    <property type="project" value="InterPro"/>
</dbReference>
<evidence type="ECO:0000256" key="1">
    <source>
        <dbReference type="ARBA" id="ARBA00004903"/>
    </source>
</evidence>
<comment type="catalytic activity">
    <reaction evidence="7">
        <text>(6S)-5,6,7,8-tetrahydrofolate + NADP(+) = 7,8-dihydrofolate + NADPH + H(+)</text>
        <dbReference type="Rhea" id="RHEA:15009"/>
        <dbReference type="ChEBI" id="CHEBI:15378"/>
        <dbReference type="ChEBI" id="CHEBI:57451"/>
        <dbReference type="ChEBI" id="CHEBI:57453"/>
        <dbReference type="ChEBI" id="CHEBI:57783"/>
        <dbReference type="ChEBI" id="CHEBI:58349"/>
        <dbReference type="EC" id="1.5.1.3"/>
    </reaction>
</comment>
<dbReference type="Gene3D" id="3.40.430.10">
    <property type="entry name" value="Dihydrofolate Reductase, subunit A"/>
    <property type="match status" value="1"/>
</dbReference>
<evidence type="ECO:0000256" key="7">
    <source>
        <dbReference type="PIRNR" id="PIRNR000194"/>
    </source>
</evidence>
<evidence type="ECO:0000256" key="4">
    <source>
        <dbReference type="ARBA" id="ARBA00022563"/>
    </source>
</evidence>
<keyword evidence="6 7" id="KW-0560">Oxidoreductase</keyword>
<dbReference type="InterPro" id="IPR024072">
    <property type="entry name" value="DHFR-like_dom_sf"/>
</dbReference>
<evidence type="ECO:0000256" key="6">
    <source>
        <dbReference type="ARBA" id="ARBA00023002"/>
    </source>
</evidence>
<dbReference type="PANTHER" id="PTHR48069">
    <property type="entry name" value="DIHYDROFOLATE REDUCTASE"/>
    <property type="match status" value="1"/>
</dbReference>
<sequence length="165" mass="18461">MTKVIMIWAQSRNGTIGKNGQIPWHQQADMRFFKATTLHKVVLMGRKTMTSFGGHPLSNRTNLVLTRQPAENLPAGFKKVTDFAAALALAEAAKQDLVVIGGKAVYELAFKYADELLVTYLETEIAGDVSMAALNETNWQSELIFAGSADEQNDYAYRVMRYRRK</sequence>
<dbReference type="PRINTS" id="PR00070">
    <property type="entry name" value="DHFR"/>
</dbReference>
<evidence type="ECO:0000313" key="9">
    <source>
        <dbReference type="EMBL" id="GAK30412.1"/>
    </source>
</evidence>
<protein>
    <recommendedName>
        <fullName evidence="3 7">Dihydrofolate reductase</fullName>
        <ecNumber evidence="3 7">1.5.1.3</ecNumber>
    </recommendedName>
</protein>
<dbReference type="InterPro" id="IPR001796">
    <property type="entry name" value="DHFR_dom"/>
</dbReference>
<comment type="function">
    <text evidence="7">Key enzyme in folate metabolism. Catalyzes an essential reaction for de novo glycine and purine synthesis, and for DNA precursor synthesis.</text>
</comment>
<dbReference type="GO" id="GO:0046452">
    <property type="term" value="P:dihydrofolate metabolic process"/>
    <property type="evidence" value="ECO:0007669"/>
    <property type="project" value="TreeGrafter"/>
</dbReference>
<accession>A0A069CSN8</accession>
<dbReference type="STRING" id="1329250.WOSG25_030080"/>
<keyword evidence="10" id="KW-1185">Reference proteome</keyword>
<evidence type="ECO:0000256" key="3">
    <source>
        <dbReference type="ARBA" id="ARBA00012856"/>
    </source>
</evidence>
<dbReference type="GO" id="GO:0005829">
    <property type="term" value="C:cytosol"/>
    <property type="evidence" value="ECO:0007669"/>
    <property type="project" value="TreeGrafter"/>
</dbReference>
<name>A0A069CSN8_WEIOS</name>
<gene>
    <name evidence="9" type="ORF">WOSG25_030080</name>
</gene>
<evidence type="ECO:0000256" key="5">
    <source>
        <dbReference type="ARBA" id="ARBA00022857"/>
    </source>
</evidence>
<dbReference type="CDD" id="cd00209">
    <property type="entry name" value="DHFR"/>
    <property type="match status" value="1"/>
</dbReference>
<dbReference type="PANTHER" id="PTHR48069:SF3">
    <property type="entry name" value="DIHYDROFOLATE REDUCTASE"/>
    <property type="match status" value="1"/>
</dbReference>
<evidence type="ECO:0000256" key="2">
    <source>
        <dbReference type="ARBA" id="ARBA00009539"/>
    </source>
</evidence>
<dbReference type="GO" id="GO:0006730">
    <property type="term" value="P:one-carbon metabolic process"/>
    <property type="evidence" value="ECO:0007669"/>
    <property type="project" value="UniProtKB-KW"/>
</dbReference>
<organism evidence="9 10">
    <name type="scientific">Weissella oryzae (strain DSM 25784 / JCM 18191 / LMG 30913 / SG25)</name>
    <dbReference type="NCBI Taxonomy" id="1329250"/>
    <lineage>
        <taxon>Bacteria</taxon>
        <taxon>Bacillati</taxon>
        <taxon>Bacillota</taxon>
        <taxon>Bacilli</taxon>
        <taxon>Lactobacillales</taxon>
        <taxon>Lactobacillaceae</taxon>
        <taxon>Weissella</taxon>
    </lineage>
</organism>
<dbReference type="GO" id="GO:0004146">
    <property type="term" value="F:dihydrofolate reductase activity"/>
    <property type="evidence" value="ECO:0007669"/>
    <property type="project" value="UniProtKB-EC"/>
</dbReference>
<keyword evidence="5 7" id="KW-0521">NADP</keyword>
<dbReference type="SUPFAM" id="SSF53597">
    <property type="entry name" value="Dihydrofolate reductase-like"/>
    <property type="match status" value="1"/>
</dbReference>
<dbReference type="EMBL" id="DF820486">
    <property type="protein sequence ID" value="GAK30412.1"/>
    <property type="molecule type" value="Genomic_DNA"/>
</dbReference>
<dbReference type="InterPro" id="IPR012259">
    <property type="entry name" value="DHFR"/>
</dbReference>
<dbReference type="RefSeq" id="WP_027698523.1">
    <property type="nucleotide sequence ID" value="NZ_DF820486.1"/>
</dbReference>
<dbReference type="GO" id="GO:0046655">
    <property type="term" value="P:folic acid metabolic process"/>
    <property type="evidence" value="ECO:0007669"/>
    <property type="project" value="TreeGrafter"/>
</dbReference>
<proteinExistence type="inferred from homology"/>
<dbReference type="GO" id="GO:0046654">
    <property type="term" value="P:tetrahydrofolate biosynthetic process"/>
    <property type="evidence" value="ECO:0007669"/>
    <property type="project" value="UniProtKB-UniPathway"/>
</dbReference>
<evidence type="ECO:0000259" key="8">
    <source>
        <dbReference type="PROSITE" id="PS51330"/>
    </source>
</evidence>
<dbReference type="EC" id="1.5.1.3" evidence="3 7"/>
<dbReference type="OrthoDB" id="9804315at2"/>
<dbReference type="PROSITE" id="PS51330">
    <property type="entry name" value="DHFR_2"/>
    <property type="match status" value="1"/>
</dbReference>
<feature type="domain" description="DHFR" evidence="8">
    <location>
        <begin position="3"/>
        <end position="164"/>
    </location>
</feature>
<dbReference type="UniPathway" id="UPA00077">
    <property type="reaction ID" value="UER00158"/>
</dbReference>
<dbReference type="Pfam" id="PF00186">
    <property type="entry name" value="DHFR_1"/>
    <property type="match status" value="1"/>
</dbReference>
<reference evidence="10" key="1">
    <citation type="journal article" date="2014" name="Genome Announc.">
        <title>Draft genome sequence of Weissella oryzae SG25T, isolated from fermented rice grains.</title>
        <authorList>
            <person name="Tanizawa Y."/>
            <person name="Fujisawa T."/>
            <person name="Mochizuki T."/>
            <person name="Kaminuma E."/>
            <person name="Suzuki Y."/>
            <person name="Nakamura Y."/>
            <person name="Tohno M."/>
        </authorList>
    </citation>
    <scope>NUCLEOTIDE SEQUENCE [LARGE SCALE GENOMIC DNA]</scope>
    <source>
        <strain evidence="10">DSM 25784 / JCM 18191 / LMG 30913 / SG25</strain>
    </source>
</reference>
<evidence type="ECO:0000313" key="10">
    <source>
        <dbReference type="Proteomes" id="UP000030643"/>
    </source>
</evidence>
<comment type="similarity">
    <text evidence="2 7">Belongs to the dihydrofolate reductase family.</text>
</comment>
<dbReference type="Proteomes" id="UP000030643">
    <property type="component" value="Unassembled WGS sequence"/>
</dbReference>
<keyword evidence="4 7" id="KW-0554">One-carbon metabolism</keyword>
<comment type="pathway">
    <text evidence="1 7">Cofactor biosynthesis; tetrahydrofolate biosynthesis; 5,6,7,8-tetrahydrofolate from 7,8-dihydrofolate: step 1/1.</text>
</comment>
<dbReference type="eggNOG" id="COG0262">
    <property type="taxonomic scope" value="Bacteria"/>
</dbReference>